<dbReference type="PROSITE" id="PS50835">
    <property type="entry name" value="IG_LIKE"/>
    <property type="match status" value="3"/>
</dbReference>
<keyword evidence="4" id="KW-0393">Immunoglobulin domain</keyword>
<dbReference type="SMART" id="SM00409">
    <property type="entry name" value="IG"/>
    <property type="match status" value="3"/>
</dbReference>
<reference evidence="7" key="1">
    <citation type="journal article" date="2019" name="bioRxiv">
        <title>The Genome of the Zebra Mussel, Dreissena polymorpha: A Resource for Invasive Species Research.</title>
        <authorList>
            <person name="McCartney M.A."/>
            <person name="Auch B."/>
            <person name="Kono T."/>
            <person name="Mallez S."/>
            <person name="Zhang Y."/>
            <person name="Obille A."/>
            <person name="Becker A."/>
            <person name="Abrahante J.E."/>
            <person name="Garbe J."/>
            <person name="Badalamenti J.P."/>
            <person name="Herman A."/>
            <person name="Mangelson H."/>
            <person name="Liachko I."/>
            <person name="Sullivan S."/>
            <person name="Sone E.D."/>
            <person name="Koren S."/>
            <person name="Silverstein K.A.T."/>
            <person name="Beckman K.B."/>
            <person name="Gohl D.M."/>
        </authorList>
    </citation>
    <scope>NUCLEOTIDE SEQUENCE</scope>
    <source>
        <strain evidence="7">Duluth1</strain>
        <tissue evidence="7">Whole animal</tissue>
    </source>
</reference>
<dbReference type="InterPro" id="IPR007110">
    <property type="entry name" value="Ig-like_dom"/>
</dbReference>
<evidence type="ECO:0000256" key="1">
    <source>
        <dbReference type="ARBA" id="ARBA00022729"/>
    </source>
</evidence>
<feature type="signal peptide" evidence="5">
    <location>
        <begin position="1"/>
        <end position="23"/>
    </location>
</feature>
<evidence type="ECO:0000256" key="5">
    <source>
        <dbReference type="SAM" id="SignalP"/>
    </source>
</evidence>
<dbReference type="SUPFAM" id="SSF48726">
    <property type="entry name" value="Immunoglobulin"/>
    <property type="match status" value="3"/>
</dbReference>
<proteinExistence type="predicted"/>
<dbReference type="InterPro" id="IPR051170">
    <property type="entry name" value="Neural/epithelial_adhesion"/>
</dbReference>
<feature type="domain" description="Ig-like" evidence="6">
    <location>
        <begin position="226"/>
        <end position="319"/>
    </location>
</feature>
<feature type="chain" id="PRO_5039022487" description="Ig-like domain-containing protein" evidence="5">
    <location>
        <begin position="24"/>
        <end position="407"/>
    </location>
</feature>
<protein>
    <recommendedName>
        <fullName evidence="6">Ig-like domain-containing protein</fullName>
    </recommendedName>
</protein>
<dbReference type="SMART" id="SM00408">
    <property type="entry name" value="IGc2"/>
    <property type="match status" value="3"/>
</dbReference>
<dbReference type="GO" id="GO:0043005">
    <property type="term" value="C:neuron projection"/>
    <property type="evidence" value="ECO:0007669"/>
    <property type="project" value="TreeGrafter"/>
</dbReference>
<dbReference type="InterPro" id="IPR013098">
    <property type="entry name" value="Ig_I-set"/>
</dbReference>
<accession>A0A9D4CR28</accession>
<dbReference type="InterPro" id="IPR003598">
    <property type="entry name" value="Ig_sub2"/>
</dbReference>
<dbReference type="OrthoDB" id="10012075at2759"/>
<dbReference type="PANTHER" id="PTHR12231">
    <property type="entry name" value="CTX-RELATED TYPE I TRANSMEMBRANE PROTEIN"/>
    <property type="match status" value="1"/>
</dbReference>
<dbReference type="InterPro" id="IPR013783">
    <property type="entry name" value="Ig-like_fold"/>
</dbReference>
<dbReference type="PANTHER" id="PTHR12231:SF253">
    <property type="entry name" value="DPR-INTERACTING PROTEIN ETA, ISOFORM B-RELATED"/>
    <property type="match status" value="1"/>
</dbReference>
<dbReference type="Gene3D" id="2.60.40.10">
    <property type="entry name" value="Immunoglobulins"/>
    <property type="match status" value="3"/>
</dbReference>
<evidence type="ECO:0000259" key="6">
    <source>
        <dbReference type="PROSITE" id="PS50835"/>
    </source>
</evidence>
<feature type="domain" description="Ig-like" evidence="6">
    <location>
        <begin position="134"/>
        <end position="221"/>
    </location>
</feature>
<dbReference type="InterPro" id="IPR036179">
    <property type="entry name" value="Ig-like_dom_sf"/>
</dbReference>
<comment type="caution">
    <text evidence="7">The sequence shown here is derived from an EMBL/GenBank/DDBJ whole genome shotgun (WGS) entry which is preliminary data.</text>
</comment>
<gene>
    <name evidence="7" type="ORF">DPMN_056077</name>
</gene>
<organism evidence="7 8">
    <name type="scientific">Dreissena polymorpha</name>
    <name type="common">Zebra mussel</name>
    <name type="synonym">Mytilus polymorpha</name>
    <dbReference type="NCBI Taxonomy" id="45954"/>
    <lineage>
        <taxon>Eukaryota</taxon>
        <taxon>Metazoa</taxon>
        <taxon>Spiralia</taxon>
        <taxon>Lophotrochozoa</taxon>
        <taxon>Mollusca</taxon>
        <taxon>Bivalvia</taxon>
        <taxon>Autobranchia</taxon>
        <taxon>Heteroconchia</taxon>
        <taxon>Euheterodonta</taxon>
        <taxon>Imparidentia</taxon>
        <taxon>Neoheterodontei</taxon>
        <taxon>Myida</taxon>
        <taxon>Dreissenoidea</taxon>
        <taxon>Dreissenidae</taxon>
        <taxon>Dreissena</taxon>
    </lineage>
</organism>
<dbReference type="InterPro" id="IPR003599">
    <property type="entry name" value="Ig_sub"/>
</dbReference>
<keyword evidence="3" id="KW-1015">Disulfide bond</keyword>
<sequence>MGVFTYRLDLLLCLFLFLHKGISVYSQGDNLAPHFNVPAQNETAVAGRTAILTCTIQSLGDHKVAWMDPKLKLLTIADQRIIQDTRISVERPFTQNWNLHIRQVRLNDSGEYQCQINTKPVKSTKVLLIVQEPPAIIRTSGSQTVREWETVSLWCTVTGVPFPTVTWYRKNKHEHQKATEVVGADGEGLKIHNISRYCQDEYECVADNGIETMAKAKMAVTVEFAPEVSLFTTKLSQSQGKETILDCSISASPHAYSVWRYKGMDIQQSAKYGISVYNDDRYTKTLSLRIGSLTEEDFGRYKCVAENKHGSDEDSILLHELKELRQEVVTTTTTTTTRSPLKPVNSNEYFERDKHVYPTRYWNRMTPDHNKDNVAETAQASRTSSAHAHNAYTLLCTVSLLSVVLLR</sequence>
<reference evidence="7" key="2">
    <citation type="submission" date="2020-11" db="EMBL/GenBank/DDBJ databases">
        <authorList>
            <person name="McCartney M.A."/>
            <person name="Auch B."/>
            <person name="Kono T."/>
            <person name="Mallez S."/>
            <person name="Becker A."/>
            <person name="Gohl D.M."/>
            <person name="Silverstein K.A.T."/>
            <person name="Koren S."/>
            <person name="Bechman K.B."/>
            <person name="Herman A."/>
            <person name="Abrahante J.E."/>
            <person name="Garbe J."/>
        </authorList>
    </citation>
    <scope>NUCLEOTIDE SEQUENCE</scope>
    <source>
        <strain evidence="7">Duluth1</strain>
        <tissue evidence="7">Whole animal</tissue>
    </source>
</reference>
<dbReference type="AlphaFoldDB" id="A0A9D4CR28"/>
<evidence type="ECO:0000256" key="3">
    <source>
        <dbReference type="ARBA" id="ARBA00023157"/>
    </source>
</evidence>
<keyword evidence="8" id="KW-1185">Reference proteome</keyword>
<dbReference type="Pfam" id="PF13927">
    <property type="entry name" value="Ig_3"/>
    <property type="match status" value="1"/>
</dbReference>
<keyword evidence="1 5" id="KW-0732">Signal</keyword>
<keyword evidence="2" id="KW-0677">Repeat</keyword>
<evidence type="ECO:0000256" key="2">
    <source>
        <dbReference type="ARBA" id="ARBA00022737"/>
    </source>
</evidence>
<evidence type="ECO:0000256" key="4">
    <source>
        <dbReference type="ARBA" id="ARBA00023319"/>
    </source>
</evidence>
<name>A0A9D4CR28_DREPO</name>
<dbReference type="Proteomes" id="UP000828390">
    <property type="component" value="Unassembled WGS sequence"/>
</dbReference>
<dbReference type="Pfam" id="PF07679">
    <property type="entry name" value="I-set"/>
    <property type="match status" value="2"/>
</dbReference>
<evidence type="ECO:0000313" key="7">
    <source>
        <dbReference type="EMBL" id="KAH3730098.1"/>
    </source>
</evidence>
<dbReference type="EMBL" id="JAIWYP010000012">
    <property type="protein sequence ID" value="KAH3730098.1"/>
    <property type="molecule type" value="Genomic_DNA"/>
</dbReference>
<feature type="domain" description="Ig-like" evidence="6">
    <location>
        <begin position="33"/>
        <end position="124"/>
    </location>
</feature>
<evidence type="ECO:0000313" key="8">
    <source>
        <dbReference type="Proteomes" id="UP000828390"/>
    </source>
</evidence>